<accession>A0A4R2JCZ8</accession>
<proteinExistence type="predicted"/>
<organism evidence="1 2">
    <name type="scientific">Actinocrispum wychmicini</name>
    <dbReference type="NCBI Taxonomy" id="1213861"/>
    <lineage>
        <taxon>Bacteria</taxon>
        <taxon>Bacillati</taxon>
        <taxon>Actinomycetota</taxon>
        <taxon>Actinomycetes</taxon>
        <taxon>Pseudonocardiales</taxon>
        <taxon>Pseudonocardiaceae</taxon>
        <taxon>Actinocrispum</taxon>
    </lineage>
</organism>
<dbReference type="Proteomes" id="UP000295680">
    <property type="component" value="Unassembled WGS sequence"/>
</dbReference>
<dbReference type="AlphaFoldDB" id="A0A4R2JCZ8"/>
<evidence type="ECO:0000313" key="1">
    <source>
        <dbReference type="EMBL" id="TCO56784.1"/>
    </source>
</evidence>
<sequence length="36" mass="4075">MKVPCPSHVLNRGLVTEIRIEIGSGTEEDYDEDEDK</sequence>
<protein>
    <submittedName>
        <fullName evidence="1">Uncharacterized protein</fullName>
    </submittedName>
</protein>
<name>A0A4R2JCZ8_9PSEU</name>
<dbReference type="EMBL" id="SLWS01000006">
    <property type="protein sequence ID" value="TCO56784.1"/>
    <property type="molecule type" value="Genomic_DNA"/>
</dbReference>
<comment type="caution">
    <text evidence="1">The sequence shown here is derived from an EMBL/GenBank/DDBJ whole genome shotgun (WGS) entry which is preliminary data.</text>
</comment>
<reference evidence="1 2" key="1">
    <citation type="submission" date="2019-03" db="EMBL/GenBank/DDBJ databases">
        <title>Genomic Encyclopedia of Type Strains, Phase IV (KMG-IV): sequencing the most valuable type-strain genomes for metagenomic binning, comparative biology and taxonomic classification.</title>
        <authorList>
            <person name="Goeker M."/>
        </authorList>
    </citation>
    <scope>NUCLEOTIDE SEQUENCE [LARGE SCALE GENOMIC DNA]</scope>
    <source>
        <strain evidence="1 2">DSM 45934</strain>
    </source>
</reference>
<keyword evidence="2" id="KW-1185">Reference proteome</keyword>
<evidence type="ECO:0000313" key="2">
    <source>
        <dbReference type="Proteomes" id="UP000295680"/>
    </source>
</evidence>
<gene>
    <name evidence="1" type="ORF">EV192_106259</name>
</gene>